<feature type="region of interest" description="Disordered" evidence="1">
    <location>
        <begin position="103"/>
        <end position="124"/>
    </location>
</feature>
<gene>
    <name evidence="2" type="ORF">PLOB_00026977</name>
</gene>
<protein>
    <submittedName>
        <fullName evidence="2">Uncharacterized protein</fullName>
    </submittedName>
</protein>
<dbReference type="EMBL" id="CALNXK010000323">
    <property type="protein sequence ID" value="CAH3182430.1"/>
    <property type="molecule type" value="Genomic_DNA"/>
</dbReference>
<evidence type="ECO:0000313" key="3">
    <source>
        <dbReference type="Proteomes" id="UP001159405"/>
    </source>
</evidence>
<reference evidence="2 3" key="1">
    <citation type="submission" date="2022-05" db="EMBL/GenBank/DDBJ databases">
        <authorList>
            <consortium name="Genoscope - CEA"/>
            <person name="William W."/>
        </authorList>
    </citation>
    <scope>NUCLEOTIDE SEQUENCE [LARGE SCALE GENOMIC DNA]</scope>
</reference>
<feature type="region of interest" description="Disordered" evidence="1">
    <location>
        <begin position="1"/>
        <end position="21"/>
    </location>
</feature>
<feature type="compositionally biased region" description="Gly residues" evidence="1">
    <location>
        <begin position="106"/>
        <end position="124"/>
    </location>
</feature>
<comment type="caution">
    <text evidence="2">The sequence shown here is derived from an EMBL/GenBank/DDBJ whole genome shotgun (WGS) entry which is preliminary data.</text>
</comment>
<evidence type="ECO:0000256" key="1">
    <source>
        <dbReference type="SAM" id="MobiDB-lite"/>
    </source>
</evidence>
<feature type="non-terminal residue" evidence="2">
    <location>
        <position position="124"/>
    </location>
</feature>
<keyword evidence="3" id="KW-1185">Reference proteome</keyword>
<accession>A0ABN8RSH6</accession>
<name>A0ABN8RSH6_9CNID</name>
<proteinExistence type="predicted"/>
<sequence length="124" mass="13067">MSNANSSPEEGEGNGNDIGYSVEINTQYEVGEEFKKPEYLHGPHVEVNDAHVELSLARTRAVSKKNKVSLEADLPSANAGIKADQDEAYVGMKGSVGQTEFHVGPLGAGVQGLSGGVEGRIGER</sequence>
<dbReference type="Proteomes" id="UP001159405">
    <property type="component" value="Unassembled WGS sequence"/>
</dbReference>
<evidence type="ECO:0000313" key="2">
    <source>
        <dbReference type="EMBL" id="CAH3182430.1"/>
    </source>
</evidence>
<organism evidence="2 3">
    <name type="scientific">Porites lobata</name>
    <dbReference type="NCBI Taxonomy" id="104759"/>
    <lineage>
        <taxon>Eukaryota</taxon>
        <taxon>Metazoa</taxon>
        <taxon>Cnidaria</taxon>
        <taxon>Anthozoa</taxon>
        <taxon>Hexacorallia</taxon>
        <taxon>Scleractinia</taxon>
        <taxon>Fungiina</taxon>
        <taxon>Poritidae</taxon>
        <taxon>Porites</taxon>
    </lineage>
</organism>